<dbReference type="OrthoDB" id="943850at2"/>
<accession>A0A3D8YFH0</accession>
<dbReference type="AlphaFoldDB" id="A0A3D8YFH0"/>
<organism evidence="2 3">
    <name type="scientific">Dyadobacter luteus</name>
    <dbReference type="NCBI Taxonomy" id="2259619"/>
    <lineage>
        <taxon>Bacteria</taxon>
        <taxon>Pseudomonadati</taxon>
        <taxon>Bacteroidota</taxon>
        <taxon>Cytophagia</taxon>
        <taxon>Cytophagales</taxon>
        <taxon>Spirosomataceae</taxon>
        <taxon>Dyadobacter</taxon>
    </lineage>
</organism>
<keyword evidence="3" id="KW-1185">Reference proteome</keyword>
<evidence type="ECO:0008006" key="4">
    <source>
        <dbReference type="Google" id="ProtNLM"/>
    </source>
</evidence>
<name>A0A3D8YFH0_9BACT</name>
<dbReference type="EMBL" id="QNUL01000002">
    <property type="protein sequence ID" value="REA63407.1"/>
    <property type="molecule type" value="Genomic_DNA"/>
</dbReference>
<sequence length="303" mass="34894">MALAGVSDVYSKSNDLLNAFLCINISESQVYRVTDYLGNAVDEDVMSEIKHPNLNFNERVYASMDGSMIQMDQGWQEVKLGRIFREDCRSKNGTKEQGEIRYKLNESSYSGHLGSYSHFIPKFEASLGTYKDCEDRLVFITDGAQWIHNYLTNRFPNATHILDYYHAVEHLTDFANSHFTDIARREKWVKTQKGELLEGSAQNVLDNIAKLRKLSKNVKKQRTKLLEYYKNNVDRMDYKSFRSQGLMIGNGPMEAAHRTVIQTRMKRSGQRWTPKGAQAMLNLRVLRESNRWSCVTQALSHAA</sequence>
<dbReference type="Proteomes" id="UP000256373">
    <property type="component" value="Unassembled WGS sequence"/>
</dbReference>
<comment type="similarity">
    <text evidence="1">Belongs to the UPF0236 family.</text>
</comment>
<dbReference type="Pfam" id="PF06782">
    <property type="entry name" value="UPF0236"/>
    <property type="match status" value="1"/>
</dbReference>
<proteinExistence type="inferred from homology"/>
<evidence type="ECO:0000313" key="2">
    <source>
        <dbReference type="EMBL" id="REA63407.1"/>
    </source>
</evidence>
<reference evidence="2 3" key="1">
    <citation type="submission" date="2018-07" db="EMBL/GenBank/DDBJ databases">
        <title>Dyadobacter roseus sp. nov., isolated from rose rhizosphere soil.</title>
        <authorList>
            <person name="Chen L."/>
        </authorList>
    </citation>
    <scope>NUCLEOTIDE SEQUENCE [LARGE SCALE GENOMIC DNA]</scope>
    <source>
        <strain evidence="2 3">RS19</strain>
    </source>
</reference>
<evidence type="ECO:0000256" key="1">
    <source>
        <dbReference type="ARBA" id="ARBA00006539"/>
    </source>
</evidence>
<protein>
    <recommendedName>
        <fullName evidence="4">ISKra4 family transposase</fullName>
    </recommendedName>
</protein>
<gene>
    <name evidence="2" type="ORF">DSL64_02880</name>
</gene>
<comment type="caution">
    <text evidence="2">The sequence shown here is derived from an EMBL/GenBank/DDBJ whole genome shotgun (WGS) entry which is preliminary data.</text>
</comment>
<dbReference type="InterPro" id="IPR009620">
    <property type="entry name" value="UPF0236"/>
</dbReference>
<evidence type="ECO:0000313" key="3">
    <source>
        <dbReference type="Proteomes" id="UP000256373"/>
    </source>
</evidence>
<dbReference type="RefSeq" id="WP_115829154.1">
    <property type="nucleotide sequence ID" value="NZ_QNUL01000002.1"/>
</dbReference>